<dbReference type="PANTHER" id="PTHR43337">
    <property type="entry name" value="XANTHINE/URACIL PERMEASE C887.17-RELATED"/>
    <property type="match status" value="1"/>
</dbReference>
<feature type="transmembrane region" description="Helical" evidence="9">
    <location>
        <begin position="118"/>
        <end position="138"/>
    </location>
</feature>
<evidence type="ECO:0000313" key="10">
    <source>
        <dbReference type="EMBL" id="SGY82422.1"/>
    </source>
</evidence>
<dbReference type="GO" id="GO:0005886">
    <property type="term" value="C:plasma membrane"/>
    <property type="evidence" value="ECO:0007669"/>
    <property type="project" value="UniProtKB-SubCell"/>
</dbReference>
<evidence type="ECO:0000313" key="11">
    <source>
        <dbReference type="EMBL" id="SGY82962.1"/>
    </source>
</evidence>
<feature type="transmembrane region" description="Helical" evidence="9">
    <location>
        <begin position="337"/>
        <end position="357"/>
    </location>
</feature>
<evidence type="ECO:0000256" key="3">
    <source>
        <dbReference type="ARBA" id="ARBA00022448"/>
    </source>
</evidence>
<feature type="transmembrane region" description="Helical" evidence="9">
    <location>
        <begin position="431"/>
        <end position="448"/>
    </location>
</feature>
<feature type="transmembrane region" description="Helical" evidence="9">
    <location>
        <begin position="190"/>
        <end position="206"/>
    </location>
</feature>
<organism evidence="11 13">
    <name type="scientific">Moritella viscosa</name>
    <dbReference type="NCBI Taxonomy" id="80854"/>
    <lineage>
        <taxon>Bacteria</taxon>
        <taxon>Pseudomonadati</taxon>
        <taxon>Pseudomonadota</taxon>
        <taxon>Gammaproteobacteria</taxon>
        <taxon>Alteromonadales</taxon>
        <taxon>Moritellaceae</taxon>
        <taxon>Moritella</taxon>
    </lineage>
</organism>
<sequence length="449" mass="47200">MNTASQSTSASTNTSAFATLMEKLFKLKAHNTTIKTEVMAGLTTFVTMAYILFVNPDIMSIAGMDYQAVFVATALSAAIGCIFMGLYANWPVGLAPGMGLNAFFTFAVVKGMEYTWEVALGAVFISSVVFVIMSVTKLRGWIIDSIPSSLRYAMTAGVGLFLGIIGLKAAGIITASPATLVTLGNFHDPKVILGSLSFLIIAILATRKVFGAVLIGIVITTAISAFMGLISLPEQVASLPTGLSKTFMKMDVMGALDVSMVSIILAFLFVNMFDTAGTMIGVAEKSDMYNKDGKIENLNKALTADSIASVAGAVIGCPPVTTYIESNAGIAEGGRTGLTAVVVGLLFLTAMFFAPIAQIVPSYATAGALIYVAFLMVGSLHKVNWDEFTDYVPAAITAIMMPLTYSIADGIILGFLSFAIIKHATGRSADVSLGMNVLAVVFIAKLVFI</sequence>
<dbReference type="AlphaFoldDB" id="A0A090ID46"/>
<dbReference type="PIRSF" id="PIRSF005353">
    <property type="entry name" value="PbuG"/>
    <property type="match status" value="1"/>
</dbReference>
<dbReference type="PATRIC" id="fig|80854.5.peg.541"/>
<dbReference type="EMBL" id="FPLJ01000008">
    <property type="protein sequence ID" value="SGY82422.1"/>
    <property type="molecule type" value="Genomic_DNA"/>
</dbReference>
<feature type="transmembrane region" description="Helical" evidence="9">
    <location>
        <begin position="252"/>
        <end position="270"/>
    </location>
</feature>
<dbReference type="Pfam" id="PF00860">
    <property type="entry name" value="Xan_ur_permease"/>
    <property type="match status" value="1"/>
</dbReference>
<dbReference type="InterPro" id="IPR006043">
    <property type="entry name" value="NCS2"/>
</dbReference>
<comment type="similarity">
    <text evidence="2 8">Belongs to the nucleobase:cation symporter-2 (NCS2) (TC 2.A.40) family. Azg-like subfamily.</text>
</comment>
<proteinExistence type="inferred from homology"/>
<evidence type="ECO:0000256" key="6">
    <source>
        <dbReference type="ARBA" id="ARBA00022989"/>
    </source>
</evidence>
<feature type="transmembrane region" description="Helical" evidence="9">
    <location>
        <begin position="68"/>
        <end position="90"/>
    </location>
</feature>
<evidence type="ECO:0000313" key="12">
    <source>
        <dbReference type="Proteomes" id="UP000182660"/>
    </source>
</evidence>
<name>A0A090ID46_9GAMM</name>
<accession>A0A090ID46</accession>
<dbReference type="RefSeq" id="WP_045108963.1">
    <property type="nucleotide sequence ID" value="NZ_CAWQZC010000049.1"/>
</dbReference>
<dbReference type="KEGG" id="mvs:MVIS_0512"/>
<evidence type="ECO:0000256" key="7">
    <source>
        <dbReference type="ARBA" id="ARBA00023136"/>
    </source>
</evidence>
<keyword evidence="7 8" id="KW-0472">Membrane</keyword>
<dbReference type="EMBL" id="FPLD01000006">
    <property type="protein sequence ID" value="SGY82962.1"/>
    <property type="molecule type" value="Genomic_DNA"/>
</dbReference>
<dbReference type="GeneID" id="61293965"/>
<keyword evidence="12" id="KW-1185">Reference proteome</keyword>
<keyword evidence="5 8" id="KW-0812">Transmembrane</keyword>
<dbReference type="PANTHER" id="PTHR43337:SF1">
    <property type="entry name" value="XANTHINE_URACIL PERMEASE C887.17-RELATED"/>
    <property type="match status" value="1"/>
</dbReference>
<keyword evidence="4 8" id="KW-1003">Cell membrane</keyword>
<dbReference type="InterPro" id="IPR026033">
    <property type="entry name" value="Azg-like_bact_archaea"/>
</dbReference>
<feature type="transmembrane region" description="Helical" evidence="9">
    <location>
        <begin position="363"/>
        <end position="380"/>
    </location>
</feature>
<evidence type="ECO:0000313" key="13">
    <source>
        <dbReference type="Proteomes" id="UP000183794"/>
    </source>
</evidence>
<dbReference type="GO" id="GO:0015207">
    <property type="term" value="F:adenine transmembrane transporter activity"/>
    <property type="evidence" value="ECO:0007669"/>
    <property type="project" value="TreeGrafter"/>
</dbReference>
<evidence type="ECO:0000256" key="8">
    <source>
        <dbReference type="PIRNR" id="PIRNR005353"/>
    </source>
</evidence>
<evidence type="ECO:0000256" key="4">
    <source>
        <dbReference type="ARBA" id="ARBA00022475"/>
    </source>
</evidence>
<reference evidence="11 13" key="2">
    <citation type="submission" date="2016-11" db="EMBL/GenBank/DDBJ databases">
        <authorList>
            <person name="Jaros S."/>
            <person name="Januszkiewicz K."/>
            <person name="Wedrychowicz H."/>
        </authorList>
    </citation>
    <scope>NUCLEOTIDE SEQUENCE [LARGE SCALE GENOMIC DNA]</scope>
    <source>
        <strain evidence="11">NVI 5450</strain>
    </source>
</reference>
<keyword evidence="6 8" id="KW-1133">Transmembrane helix</keyword>
<feature type="transmembrane region" description="Helical" evidence="9">
    <location>
        <begin position="150"/>
        <end position="170"/>
    </location>
</feature>
<dbReference type="Proteomes" id="UP000182660">
    <property type="component" value="Unassembled WGS sequence"/>
</dbReference>
<evidence type="ECO:0000256" key="5">
    <source>
        <dbReference type="ARBA" id="ARBA00022692"/>
    </source>
</evidence>
<reference evidence="10 12" key="1">
    <citation type="submission" date="2016-11" db="EMBL/GenBank/DDBJ databases">
        <authorList>
            <person name="Klemetsen T."/>
        </authorList>
    </citation>
    <scope>NUCLEOTIDE SEQUENCE [LARGE SCALE GENOMIC DNA]</scope>
    <source>
        <strain evidence="10">MT 2528</strain>
    </source>
</reference>
<evidence type="ECO:0000256" key="9">
    <source>
        <dbReference type="SAM" id="Phobius"/>
    </source>
</evidence>
<feature type="transmembrane region" description="Helical" evidence="9">
    <location>
        <begin position="213"/>
        <end position="232"/>
    </location>
</feature>
<gene>
    <name evidence="10" type="ORF">MT2528_0230</name>
    <name evidence="11" type="ORF">NVI5450_0215</name>
</gene>
<dbReference type="STRING" id="80854.MVIS_0512"/>
<evidence type="ECO:0000256" key="2">
    <source>
        <dbReference type="ARBA" id="ARBA00005697"/>
    </source>
</evidence>
<feature type="transmembrane region" description="Helical" evidence="9">
    <location>
        <begin position="392"/>
        <end position="419"/>
    </location>
</feature>
<protein>
    <submittedName>
        <fullName evidence="10 11">Transporter</fullName>
    </submittedName>
</protein>
<dbReference type="InterPro" id="IPR045018">
    <property type="entry name" value="Azg-like"/>
</dbReference>
<dbReference type="Proteomes" id="UP000183794">
    <property type="component" value="Unassembled WGS sequence"/>
</dbReference>
<dbReference type="HOGENOM" id="CLU_024508_0_1_6"/>
<dbReference type="OrthoDB" id="9808458at2"/>
<feature type="transmembrane region" description="Helical" evidence="9">
    <location>
        <begin position="38"/>
        <end position="56"/>
    </location>
</feature>
<evidence type="ECO:0000256" key="1">
    <source>
        <dbReference type="ARBA" id="ARBA00004651"/>
    </source>
</evidence>
<keyword evidence="3 8" id="KW-0813">Transport</keyword>
<comment type="subcellular location">
    <subcellularLocation>
        <location evidence="1 8">Cell membrane</location>
        <topology evidence="1 8">Multi-pass membrane protein</topology>
    </subcellularLocation>
</comment>